<dbReference type="SUPFAM" id="SSF53335">
    <property type="entry name" value="S-adenosyl-L-methionine-dependent methyltransferases"/>
    <property type="match status" value="1"/>
</dbReference>
<evidence type="ECO:0000256" key="6">
    <source>
        <dbReference type="ARBA" id="ARBA00023042"/>
    </source>
</evidence>
<dbReference type="GeneID" id="23867789"/>
<keyword evidence="4" id="KW-0949">S-adenosyl-L-methionine</keyword>
<keyword evidence="6" id="KW-0507">mRNA processing</keyword>
<dbReference type="GO" id="GO:0003723">
    <property type="term" value="F:RNA binding"/>
    <property type="evidence" value="ECO:0007669"/>
    <property type="project" value="UniProtKB-KW"/>
</dbReference>
<organism evidence="9 10">
    <name type="scientific">Trypanosoma brucei gambiense (strain MHOM/CI/86/DAL972)</name>
    <dbReference type="NCBI Taxonomy" id="679716"/>
    <lineage>
        <taxon>Eukaryota</taxon>
        <taxon>Discoba</taxon>
        <taxon>Euglenozoa</taxon>
        <taxon>Kinetoplastea</taxon>
        <taxon>Metakinetoplastina</taxon>
        <taxon>Trypanosomatida</taxon>
        <taxon>Trypanosomatidae</taxon>
        <taxon>Trypanosoma</taxon>
    </lineage>
</organism>
<dbReference type="Gene3D" id="3.30.470.30">
    <property type="entry name" value="DNA ligase/mRNA capping enzyme"/>
    <property type="match status" value="1"/>
</dbReference>
<evidence type="ECO:0000313" key="9">
    <source>
        <dbReference type="EMBL" id="CBH17645.1"/>
    </source>
</evidence>
<dbReference type="PANTHER" id="PTHR12189">
    <property type="entry name" value="MRNA GUANINE-7- METHYLTRANSFERASE"/>
    <property type="match status" value="1"/>
</dbReference>
<dbReference type="AlphaFoldDB" id="D0A7J4"/>
<accession>D0A7J4</accession>
<dbReference type="Gene3D" id="3.40.50.150">
    <property type="entry name" value="Vaccinia Virus protein VP39"/>
    <property type="match status" value="1"/>
</dbReference>
<keyword evidence="6" id="KW-0506">mRNA capping</keyword>
<dbReference type="InterPro" id="IPR039753">
    <property type="entry name" value="RG7MT1"/>
</dbReference>
<evidence type="ECO:0000256" key="3">
    <source>
        <dbReference type="ARBA" id="ARBA00022679"/>
    </source>
</evidence>
<dbReference type="InterPro" id="IPR004971">
    <property type="entry name" value="mRNA_G-N7_MeTrfase_dom"/>
</dbReference>
<dbReference type="GO" id="GO:0005634">
    <property type="term" value="C:nucleus"/>
    <property type="evidence" value="ECO:0007669"/>
    <property type="project" value="TreeGrafter"/>
</dbReference>
<dbReference type="RefSeq" id="XP_011779909.1">
    <property type="nucleotide sequence ID" value="XM_011781607.1"/>
</dbReference>
<sequence length="1057" mass="117663">MLNANARSFVPQAAGDHGAPHRSNFYRYLLMLPTIRKYDATKESEETSGLFQLLTKRLLCSYSHGGPGDDALQVFTTTFFSNVKNAGYCSGTEAPTGILLSRSILSLTGTVSDICAISAAPGFLVRVEVPKECGAEVAPQLKAAWDDYFWTLREDPRVLAVGYVGSFCGTSSSRRYAGTHRHYFFVSIIIPQPEDVHFFQTALLGINFHPLRITEVNAVASFACSMQVPLTVVVSIGDDASKKLLSDGKPDRSFFVSLYPRDVSRTLSSLKEYETHFLSLLKEQNDWPKPTVVHVNINIDYSHHVGTLVCPVFDMLAFVGDLCDDTAASVSGVCVSDTTLRKEFGVTLCTEADGWFLNATLNYVLAAGRSFDMSSTCFGYVPQHFRRSITFAQYEYAHKIAEKWLPVNCVPVPLNRMTFAAAAEEFSKYPYYVRSKTVGANVLLITNSEGDVFCVDVKTGSISALPDYFRGLGGRAKNSVFSAVVASSYRSYLDYVIIVEDILSFEEADVRELPFPERWFYVEKCLLDNYASRPHTSPNRVAIVRTIYTVSTQAERLLRNPPAGHPTLGLVFVPHVTNCKEKDTSVYSWIPTSSTTAVFIVGDVENVHPESGDVKRAWLLVADSGKNTMSYNNEYVDYIWDSAPELRSGSVIECVLKRSDDGSHWWELLRGRGLDMGYQPDTFDIVERLVHVPGLTHKEMLWLLDAAKYRCGRCHNVSDVGRMNVKHMAYWCKKCWSETGHGDCLYCGRFCVMGKNDTLNQHFYCDNCWGTFSATNLKAEIGYLAPPPENASFATHVLTRCASLLIDIITPKVATNDVLEICCGGYLLRKWIRNKTARYIGFDLKSSVVDAASELISSLRHEMTEMSFYDVICADVFSANFWSHHLTKIHPRQFHVITAFAGFHHAFGTEYTAMRLIESVANALIPGGVFIGCFFDVEPLFAKGSFGNGVFAIEWAADFLPRVGNHFLLSVRKGHFKKVNVVPVDFLVAVGRECGLVVVPEACSTFQGILDNDRGFNKTISSGEKDYLLAMRAIAFRKEGNAQAGVVPTQNNDLNRD</sequence>
<dbReference type="PANTHER" id="PTHR12189:SF4">
    <property type="entry name" value="MRNA (GUANINE-N(7))-METHYLTRANSFERASE"/>
    <property type="match status" value="1"/>
</dbReference>
<evidence type="ECO:0000313" key="10">
    <source>
        <dbReference type="Proteomes" id="UP000002316"/>
    </source>
</evidence>
<dbReference type="GO" id="GO:0004482">
    <property type="term" value="F:mRNA 5'-cap (guanine-N7-)-methyltransferase activity"/>
    <property type="evidence" value="ECO:0007669"/>
    <property type="project" value="UniProtKB-EC"/>
</dbReference>
<keyword evidence="2" id="KW-0489">Methyltransferase</keyword>
<dbReference type="Pfam" id="PF03291">
    <property type="entry name" value="mRNA_G-N7_MeTrfase"/>
    <property type="match status" value="1"/>
</dbReference>
<dbReference type="KEGG" id="tbg:TbgDal_XI7630"/>
<name>D0A7J4_TRYB9</name>
<evidence type="ECO:0000256" key="1">
    <source>
        <dbReference type="ARBA" id="ARBA00011926"/>
    </source>
</evidence>
<gene>
    <name evidence="9" type="ORF">TbgDal_XI7630</name>
</gene>
<protein>
    <recommendedName>
        <fullName evidence="1">mRNA (guanine-N(7))-methyltransferase</fullName>
        <ecNumber evidence="1">2.1.1.56</ecNumber>
    </recommendedName>
</protein>
<keyword evidence="5" id="KW-0694">RNA-binding</keyword>
<proteinExistence type="predicted"/>
<dbReference type="Proteomes" id="UP000002316">
    <property type="component" value="Chromosome 11"/>
</dbReference>
<evidence type="ECO:0000256" key="2">
    <source>
        <dbReference type="ARBA" id="ARBA00022603"/>
    </source>
</evidence>
<dbReference type="VEuPathDB" id="TriTrypDB:Tbg972.11.7630"/>
<keyword evidence="3" id="KW-0808">Transferase</keyword>
<dbReference type="EMBL" id="FN554974">
    <property type="protein sequence ID" value="CBH17645.1"/>
    <property type="molecule type" value="Genomic_DNA"/>
</dbReference>
<feature type="domain" description="MRNA cap 0 methyltransferase" evidence="8">
    <location>
        <begin position="804"/>
        <end position="957"/>
    </location>
</feature>
<evidence type="ECO:0000256" key="7">
    <source>
        <dbReference type="ARBA" id="ARBA00044712"/>
    </source>
</evidence>
<evidence type="ECO:0000256" key="4">
    <source>
        <dbReference type="ARBA" id="ARBA00022691"/>
    </source>
</evidence>
<dbReference type="OrthoDB" id="10248867at2759"/>
<dbReference type="InterPro" id="IPR029063">
    <property type="entry name" value="SAM-dependent_MTases_sf"/>
</dbReference>
<comment type="catalytic activity">
    <reaction evidence="7">
        <text>a 5'-end (5'-triphosphoguanosine)-ribonucleoside in mRNA + S-adenosyl-L-methionine = a 5'-end (N(7)-methyl 5'-triphosphoguanosine)-ribonucleoside in mRNA + S-adenosyl-L-homocysteine</text>
        <dbReference type="Rhea" id="RHEA:67008"/>
        <dbReference type="Rhea" id="RHEA-COMP:17166"/>
        <dbReference type="Rhea" id="RHEA-COMP:17167"/>
        <dbReference type="ChEBI" id="CHEBI:57856"/>
        <dbReference type="ChEBI" id="CHEBI:59789"/>
        <dbReference type="ChEBI" id="CHEBI:156461"/>
        <dbReference type="ChEBI" id="CHEBI:167617"/>
        <dbReference type="EC" id="2.1.1.56"/>
    </reaction>
</comment>
<evidence type="ECO:0000256" key="5">
    <source>
        <dbReference type="ARBA" id="ARBA00022884"/>
    </source>
</evidence>
<reference evidence="10" key="1">
    <citation type="journal article" date="2010" name="PLoS Negl. Trop. Dis.">
        <title>The genome sequence of Trypanosoma brucei gambiense, causative agent of chronic human african trypanosomiasis.</title>
        <authorList>
            <person name="Jackson A.P."/>
            <person name="Sanders M."/>
            <person name="Berry A."/>
            <person name="McQuillan J."/>
            <person name="Aslett M.A."/>
            <person name="Quail M.A."/>
            <person name="Chukualim B."/>
            <person name="Capewell P."/>
            <person name="MacLeod A."/>
            <person name="Melville S.E."/>
            <person name="Gibson W."/>
            <person name="Barry J.D."/>
            <person name="Berriman M."/>
            <person name="Hertz-Fowler C."/>
        </authorList>
    </citation>
    <scope>NUCLEOTIDE SEQUENCE [LARGE SCALE GENOMIC DNA]</scope>
    <source>
        <strain evidence="10">MHOM/CI/86/DAL972</strain>
    </source>
</reference>
<dbReference type="EC" id="2.1.1.56" evidence="1"/>
<evidence type="ECO:0000259" key="8">
    <source>
        <dbReference type="Pfam" id="PF03291"/>
    </source>
</evidence>